<name>A0A086JXJ7_TOXGO</name>
<feature type="compositionally biased region" description="Basic and acidic residues" evidence="1">
    <location>
        <begin position="90"/>
        <end position="111"/>
    </location>
</feature>
<dbReference type="VEuPathDB" id="ToxoDB:TGDOM2_315270"/>
<proteinExistence type="predicted"/>
<feature type="region of interest" description="Disordered" evidence="1">
    <location>
        <begin position="468"/>
        <end position="561"/>
    </location>
</feature>
<sequence length="780" mass="84600">MAPKKKGISVNLRDLQREMGVGVTLLPSAPKPVDEAALAAAEKERERERKLGPGGGRWADRMDDSDDDEWRRDGEGATFGPGGPGARSMEGMRREGGRMRQEVELPDEPWRRSAPLPSRDQEGGERIGRGRGVEEDADLGVLRSTAKANTPPAGGSGDLGRGGRGETAAIRQQEEDLDFAEVRKATPQREGSFPGHRAPREDDEDLDFAAVRDRTRGGMGSGAESVAPSSDSRPEHLRSLRSRLKKVERENVSPENGASPSPPSSRPLESQSALESKPGRYVPPSKRSPAVGKDEKGSAARGTSGASAPVQNDRLAAFLEPDSPRKEPATAPRPAAGGASVTGAAPGACTPSSSSPGEREVSAAFSSPGEKDDLQASSPETAKAGGGARFVPKWKQRMEEERKKEEEERVARAAQASQQIQHPAASLAQAFSEENKPGAGPGQNASSSFSARVEEPVQVLQPVRLGTRKDAALGGSFVNGKYVPSGIRAQSQQSPSFPASAPRESEVQRLFKAAAGVSGSPAAGAGFTGEDEEELKRQEELQKKKEEKERRERERFEEQRRKREEQVKMLTHKEDEIVSLVQALEQGLDQVEKDPSKKLGVDDIVAVLKDEDELASIVPSAVVAAVVIKRSMGKENMEGVLEVVKSVQDVWKVLLDNSQVKDKDQVLIKEMVNMIKAIKCPRLSPCTAVIEAVWDSMVATGILSDSAFIRWFDDDNDDTEGRTEVLFQVLTWGQWLRGQLPGADAEEEEEEEQEEQDNDDYDIEALVPKREGEKSTKKKK</sequence>
<feature type="compositionally biased region" description="Low complexity" evidence="1">
    <location>
        <begin position="489"/>
        <end position="502"/>
    </location>
</feature>
<feature type="compositionally biased region" description="Basic and acidic residues" evidence="1">
    <location>
        <begin position="41"/>
        <end position="51"/>
    </location>
</feature>
<dbReference type="CDD" id="cd11473">
    <property type="entry name" value="W2"/>
    <property type="match status" value="1"/>
</dbReference>
<feature type="compositionally biased region" description="Basic and acidic residues" evidence="1">
    <location>
        <begin position="534"/>
        <end position="561"/>
    </location>
</feature>
<feature type="compositionally biased region" description="Basic and acidic residues" evidence="1">
    <location>
        <begin position="396"/>
        <end position="411"/>
    </location>
</feature>
<dbReference type="AlphaFoldDB" id="A0A086JXJ7"/>
<feature type="compositionally biased region" description="Low complexity" evidence="1">
    <location>
        <begin position="299"/>
        <end position="308"/>
    </location>
</feature>
<feature type="region of interest" description="Disordered" evidence="1">
    <location>
        <begin position="740"/>
        <end position="780"/>
    </location>
</feature>
<evidence type="ECO:0000256" key="1">
    <source>
        <dbReference type="SAM" id="MobiDB-lite"/>
    </source>
</evidence>
<feature type="compositionally biased region" description="Low complexity" evidence="1">
    <location>
        <begin position="513"/>
        <end position="525"/>
    </location>
</feature>
<dbReference type="SMR" id="A0A086JXJ7"/>
<feature type="compositionally biased region" description="Low complexity" evidence="1">
    <location>
        <begin position="329"/>
        <end position="339"/>
    </location>
</feature>
<comment type="caution">
    <text evidence="2">The sequence shown here is derived from an EMBL/GenBank/DDBJ whole genome shotgun (WGS) entry which is preliminary data.</text>
</comment>
<gene>
    <name evidence="2" type="ORF">TGDOM2_315270</name>
</gene>
<feature type="region of interest" description="Disordered" evidence="1">
    <location>
        <begin position="34"/>
        <end position="454"/>
    </location>
</feature>
<evidence type="ECO:0000313" key="3">
    <source>
        <dbReference type="Proteomes" id="UP000028837"/>
    </source>
</evidence>
<organism evidence="2 3">
    <name type="scientific">Toxoplasma gondii GAB2-2007-GAL-DOM2</name>
    <dbReference type="NCBI Taxonomy" id="1130820"/>
    <lineage>
        <taxon>Eukaryota</taxon>
        <taxon>Sar</taxon>
        <taxon>Alveolata</taxon>
        <taxon>Apicomplexa</taxon>
        <taxon>Conoidasida</taxon>
        <taxon>Coccidia</taxon>
        <taxon>Eucoccidiorida</taxon>
        <taxon>Eimeriorina</taxon>
        <taxon>Sarcocystidae</taxon>
        <taxon>Toxoplasma</taxon>
    </lineage>
</organism>
<feature type="compositionally biased region" description="Basic and acidic residues" evidence="1">
    <location>
        <begin position="119"/>
        <end position="134"/>
    </location>
</feature>
<dbReference type="OrthoDB" id="445594at2759"/>
<feature type="compositionally biased region" description="Basic and acidic residues" evidence="1">
    <location>
        <begin position="767"/>
        <end position="780"/>
    </location>
</feature>
<dbReference type="Proteomes" id="UP000028837">
    <property type="component" value="Unassembled WGS sequence"/>
</dbReference>
<accession>A0A086JXJ7</accession>
<protein>
    <submittedName>
        <fullName evidence="2">Putative eIF4-gamma/eIF5/eIF2b-epsilon carboxy-terminal domain protein</fullName>
    </submittedName>
</protein>
<evidence type="ECO:0000313" key="2">
    <source>
        <dbReference type="EMBL" id="KFG36865.1"/>
    </source>
</evidence>
<feature type="compositionally biased region" description="Acidic residues" evidence="1">
    <location>
        <begin position="744"/>
        <end position="763"/>
    </location>
</feature>
<dbReference type="EMBL" id="AHZU02001064">
    <property type="protein sequence ID" value="KFG36865.1"/>
    <property type="molecule type" value="Genomic_DNA"/>
</dbReference>
<reference evidence="2 3" key="1">
    <citation type="submission" date="2014-02" db="EMBL/GenBank/DDBJ databases">
        <authorList>
            <person name="Sibley D."/>
            <person name="Venepally P."/>
            <person name="Karamycheva S."/>
            <person name="Hadjithomas M."/>
            <person name="Khan A."/>
            <person name="Brunk B."/>
            <person name="Roos D."/>
            <person name="Caler E."/>
            <person name="Lorenzi H."/>
        </authorList>
    </citation>
    <scope>NUCLEOTIDE SEQUENCE [LARGE SCALE GENOMIC DNA]</scope>
    <source>
        <strain evidence="2 3">GAB2-2007-GAL-DOM2</strain>
    </source>
</reference>
<dbReference type="Gene3D" id="1.25.40.180">
    <property type="match status" value="1"/>
</dbReference>